<dbReference type="PROSITE" id="PS50983">
    <property type="entry name" value="FE_B12_PBP"/>
    <property type="match status" value="1"/>
</dbReference>
<dbReference type="AlphaFoldDB" id="A0A512IPP5"/>
<dbReference type="GO" id="GO:0071281">
    <property type="term" value="P:cellular response to iron ion"/>
    <property type="evidence" value="ECO:0007669"/>
    <property type="project" value="TreeGrafter"/>
</dbReference>
<proteinExistence type="predicted"/>
<dbReference type="InterPro" id="IPR002491">
    <property type="entry name" value="ABC_transptr_periplasmic_BD"/>
</dbReference>
<evidence type="ECO:0000313" key="4">
    <source>
        <dbReference type="EMBL" id="GEO99681.1"/>
    </source>
</evidence>
<evidence type="ECO:0000259" key="3">
    <source>
        <dbReference type="PROSITE" id="PS50983"/>
    </source>
</evidence>
<dbReference type="SUPFAM" id="SSF53807">
    <property type="entry name" value="Helical backbone' metal receptor"/>
    <property type="match status" value="1"/>
</dbReference>
<protein>
    <submittedName>
        <fullName evidence="4">Cobalamin ABC transporter substrate-binding protein</fullName>
    </submittedName>
</protein>
<accession>A0A512IPP5</accession>
<dbReference type="PANTHER" id="PTHR30535:SF34">
    <property type="entry name" value="MOLYBDATE-BINDING PROTEIN MOLA"/>
    <property type="match status" value="1"/>
</dbReference>
<keyword evidence="2" id="KW-0732">Signal</keyword>
<dbReference type="Gene3D" id="3.40.50.1980">
    <property type="entry name" value="Nitrogenase molybdenum iron protein domain"/>
    <property type="match status" value="2"/>
</dbReference>
<evidence type="ECO:0000256" key="2">
    <source>
        <dbReference type="SAM" id="SignalP"/>
    </source>
</evidence>
<dbReference type="EMBL" id="BJZT01000020">
    <property type="protein sequence ID" value="GEO99681.1"/>
    <property type="molecule type" value="Genomic_DNA"/>
</dbReference>
<dbReference type="Pfam" id="PF01497">
    <property type="entry name" value="Peripla_BP_2"/>
    <property type="match status" value="1"/>
</dbReference>
<organism evidence="4 5">
    <name type="scientific">Methylobacterium haplocladii</name>
    <dbReference type="NCBI Taxonomy" id="1176176"/>
    <lineage>
        <taxon>Bacteria</taxon>
        <taxon>Pseudomonadati</taxon>
        <taxon>Pseudomonadota</taxon>
        <taxon>Alphaproteobacteria</taxon>
        <taxon>Hyphomicrobiales</taxon>
        <taxon>Methylobacteriaceae</taxon>
        <taxon>Methylobacterium</taxon>
    </lineage>
</organism>
<evidence type="ECO:0000256" key="1">
    <source>
        <dbReference type="SAM" id="MobiDB-lite"/>
    </source>
</evidence>
<feature type="signal peptide" evidence="2">
    <location>
        <begin position="1"/>
        <end position="23"/>
    </location>
</feature>
<feature type="chain" id="PRO_5022055267" evidence="2">
    <location>
        <begin position="24"/>
        <end position="359"/>
    </location>
</feature>
<gene>
    <name evidence="4" type="ORF">MHA02_20690</name>
</gene>
<dbReference type="PANTHER" id="PTHR30535">
    <property type="entry name" value="VITAMIN B12-BINDING PROTEIN"/>
    <property type="match status" value="1"/>
</dbReference>
<evidence type="ECO:0000313" key="5">
    <source>
        <dbReference type="Proteomes" id="UP000321258"/>
    </source>
</evidence>
<reference evidence="4 5" key="1">
    <citation type="submission" date="2019-07" db="EMBL/GenBank/DDBJ databases">
        <title>Whole genome shotgun sequence of Methylobacterium haplocladii NBRC 107714.</title>
        <authorList>
            <person name="Hosoyama A."/>
            <person name="Uohara A."/>
            <person name="Ohji S."/>
            <person name="Ichikawa N."/>
        </authorList>
    </citation>
    <scope>NUCLEOTIDE SEQUENCE [LARGE SCALE GENOMIC DNA]</scope>
    <source>
        <strain evidence="4 5">NBRC 107714</strain>
    </source>
</reference>
<sequence>MRTPKRLFTIVMAACLAAGTVAADESTPVRPARIVSMNLCADELVLRLADREQIAAVTWFARDPRGSTVAAEAAGVPLTRGLSEEIVALKPDLVVAGAFTTRTTVGLLKRIGFPLLELGVPSDFEGVRAQIRDVATAVGYPERGGAMIAELDARLAAAASRGGTALRGLVMRPNAFTVAPGSLGDAVIRAAGLVNVAAEIGRDRSGQIPLEAAAFADADLIVLDEGENRTPSLADTVLHHPVLGAFRREGRTVSIPNRLWSCPGPQVAEVVERLAAAARGHPAGSPSPRMRGEGRDDLVVGAASPKGEGEGASQDEALPAPPPHLRLPPRFADDEVGKALSPRAGRGGTRSTAATKGGP</sequence>
<feature type="compositionally biased region" description="Polar residues" evidence="1">
    <location>
        <begin position="349"/>
        <end position="359"/>
    </location>
</feature>
<dbReference type="Proteomes" id="UP000321258">
    <property type="component" value="Unassembled WGS sequence"/>
</dbReference>
<name>A0A512IPP5_9HYPH</name>
<dbReference type="CDD" id="cd00636">
    <property type="entry name" value="TroA-like"/>
    <property type="match status" value="1"/>
</dbReference>
<keyword evidence="5" id="KW-1185">Reference proteome</keyword>
<dbReference type="InterPro" id="IPR050902">
    <property type="entry name" value="ABC_Transporter_SBP"/>
</dbReference>
<comment type="caution">
    <text evidence="4">The sequence shown here is derived from an EMBL/GenBank/DDBJ whole genome shotgun (WGS) entry which is preliminary data.</text>
</comment>
<feature type="region of interest" description="Disordered" evidence="1">
    <location>
        <begin position="278"/>
        <end position="359"/>
    </location>
</feature>
<feature type="domain" description="Fe/B12 periplasmic-binding" evidence="3">
    <location>
        <begin position="33"/>
        <end position="282"/>
    </location>
</feature>